<evidence type="ECO:0000313" key="1">
    <source>
        <dbReference type="EMBL" id="CUN29940.1"/>
    </source>
</evidence>
<dbReference type="SUPFAM" id="SSF54001">
    <property type="entry name" value="Cysteine proteinases"/>
    <property type="match status" value="1"/>
</dbReference>
<sequence length="677" mass="79198">MIVGYFFFFVVLTFCACSSNENVLLELALDKSGENRSELEAVLHHYKDNQKKEEAARFLISNMIGKQVLDSNSVKGNQVYFDAFANYRATYGPFLYDIQYAIYDSINKLYPYTKVNPRFLSDLKELSSDYLIHHIDQCFQNKERYPWCKNMDWDIFFDYVLPYTTDNCHWEHAGSYFDRKYASLRDSMYMCSYEEIGKAISDDVEQGFLNEWIIFTGKYQGLRPMTFQNIVATQMGTCLEKSTYKIAALRANGIPAALNMVPCWGNSQYPHSWVEIIGSKQSGMIYDNTQRPFLTKDDIKIDGMFWRDVYQSKIDMFPSTITIQYCRTAPKVYRYNYRIQPHSLAILSKEEIPPLFKNPGIQDITDQYVVCEDIEVPLWNEKHPKEYVYLCCYDIIGWNPVCWGRPEGSKVRFPKMGVNMLYLPAYYNDGEIRPAGDAFILTREGKLRKLLPDFEKAESSATFYSKVPYRMNTALQATGTIGTRFYVCNKKDLSDRSLIYSIENPPFYVDSFRISVSQKYRYLICDFQETQPLGYFYAIAEIKVFGSDGQQFSGEWGGNEGTKGHGLDLVTDQDRVSYYQPDQFQKDQFVVLDLGEPKQIAKVEFYPRNDDNKIVTGELYELFYWEKKWISLGKQYAEDNKLIYQNIPRESIFRIHNHTRGKEHRPFTYEGGKQVWY</sequence>
<name>A0A173VT51_PARDI</name>
<gene>
    <name evidence="1" type="ORF">ERS852429_03478</name>
</gene>
<dbReference type="PANTHER" id="PTHR35532:SF5">
    <property type="entry name" value="CARBOHYDRATE-BINDING DOMAIN-CONTAINING PROTEIN"/>
    <property type="match status" value="1"/>
</dbReference>
<dbReference type="PANTHER" id="PTHR35532">
    <property type="entry name" value="SIMILAR TO POLYHYDROXYALKANOATE DEPOLYMERASE"/>
    <property type="match status" value="1"/>
</dbReference>
<dbReference type="RefSeq" id="WP_057319838.1">
    <property type="nucleotide sequence ID" value="NZ_CYXP01000009.1"/>
</dbReference>
<proteinExistence type="predicted"/>
<reference evidence="1 2" key="1">
    <citation type="submission" date="2015-09" db="EMBL/GenBank/DDBJ databases">
        <authorList>
            <consortium name="Pathogen Informatics"/>
        </authorList>
    </citation>
    <scope>NUCLEOTIDE SEQUENCE [LARGE SCALE GENOMIC DNA]</scope>
    <source>
        <strain evidence="1 2">2789STDY5608872</strain>
    </source>
</reference>
<dbReference type="AlphaFoldDB" id="A0A173VT51"/>
<evidence type="ECO:0000313" key="2">
    <source>
        <dbReference type="Proteomes" id="UP000095591"/>
    </source>
</evidence>
<protein>
    <recommendedName>
        <fullName evidence="3">F5/8 type C domain</fullName>
    </recommendedName>
</protein>
<dbReference type="EMBL" id="CYXP01000009">
    <property type="protein sequence ID" value="CUN29940.1"/>
    <property type="molecule type" value="Genomic_DNA"/>
</dbReference>
<organism evidence="1 2">
    <name type="scientific">Parabacteroides distasonis</name>
    <dbReference type="NCBI Taxonomy" id="823"/>
    <lineage>
        <taxon>Bacteria</taxon>
        <taxon>Pseudomonadati</taxon>
        <taxon>Bacteroidota</taxon>
        <taxon>Bacteroidia</taxon>
        <taxon>Bacteroidales</taxon>
        <taxon>Tannerellaceae</taxon>
        <taxon>Parabacteroides</taxon>
    </lineage>
</organism>
<evidence type="ECO:0008006" key="3">
    <source>
        <dbReference type="Google" id="ProtNLM"/>
    </source>
</evidence>
<accession>A0A173VT51</accession>
<dbReference type="Gene3D" id="2.60.120.260">
    <property type="entry name" value="Galactose-binding domain-like"/>
    <property type="match status" value="2"/>
</dbReference>
<dbReference type="Proteomes" id="UP000095591">
    <property type="component" value="Unassembled WGS sequence"/>
</dbReference>
<dbReference type="InterPro" id="IPR038765">
    <property type="entry name" value="Papain-like_cys_pep_sf"/>
</dbReference>